<reference evidence="3" key="1">
    <citation type="journal article" date="2012" name="Proc. Natl. Acad. Sci. U.S.A.">
        <title>Genome sequence of the button mushroom Agaricus bisporus reveals mechanisms governing adaptation to a humic-rich ecological niche.</title>
        <authorList>
            <person name="Morin E."/>
            <person name="Kohler A."/>
            <person name="Baker A.R."/>
            <person name="Foulongne-Oriol M."/>
            <person name="Lombard V."/>
            <person name="Nagy L.G."/>
            <person name="Ohm R.A."/>
            <person name="Patyshakuliyeva A."/>
            <person name="Brun A."/>
            <person name="Aerts A.L."/>
            <person name="Bailey A.M."/>
            <person name="Billette C."/>
            <person name="Coutinho P.M."/>
            <person name="Deakin G."/>
            <person name="Doddapaneni H."/>
            <person name="Floudas D."/>
            <person name="Grimwood J."/>
            <person name="Hilden K."/>
            <person name="Kuees U."/>
            <person name="LaButti K.M."/>
            <person name="Lapidus A."/>
            <person name="Lindquist E.A."/>
            <person name="Lucas S.M."/>
            <person name="Murat C."/>
            <person name="Riley R.W."/>
            <person name="Salamov A.A."/>
            <person name="Schmutz J."/>
            <person name="Subramanian V."/>
            <person name="Woesten H.A.B."/>
            <person name="Xu J."/>
            <person name="Eastwood D.C."/>
            <person name="Foster G.D."/>
            <person name="Sonnenberg A.S."/>
            <person name="Cullen D."/>
            <person name="de Vries R.P."/>
            <person name="Lundell T."/>
            <person name="Hibbett D.S."/>
            <person name="Henrissat B."/>
            <person name="Burton K.S."/>
            <person name="Kerrigan R.W."/>
            <person name="Challen M.P."/>
            <person name="Grigoriev I.V."/>
            <person name="Martin F."/>
        </authorList>
    </citation>
    <scope>NUCLEOTIDE SEQUENCE [LARGE SCALE GENOMIC DNA]</scope>
    <source>
        <strain evidence="3">JB137-S8 / ATCC MYA-4627 / FGSC 10392</strain>
    </source>
</reference>
<name>K5X408_AGABU</name>
<sequence length="97" mass="10329">MASNNTTTNAASQQPTSDSKASGGQEQRFNILPHPAKTNDPADLQQPEETGGLQSSQGAYSAFQTPGPVKLNPENLKDLPPPKTKEELSTLQAQLNK</sequence>
<dbReference type="OrthoDB" id="2532734at2759"/>
<feature type="compositionally biased region" description="Polar residues" evidence="1">
    <location>
        <begin position="52"/>
        <end position="64"/>
    </location>
</feature>
<feature type="region of interest" description="Disordered" evidence="1">
    <location>
        <begin position="1"/>
        <end position="97"/>
    </location>
</feature>
<dbReference type="AlphaFoldDB" id="K5X408"/>
<dbReference type="Proteomes" id="UP000008493">
    <property type="component" value="Unassembled WGS sequence"/>
</dbReference>
<feature type="compositionally biased region" description="Polar residues" evidence="1">
    <location>
        <begin position="1"/>
        <end position="28"/>
    </location>
</feature>
<dbReference type="InParanoid" id="K5X408"/>
<dbReference type="OMA" id="HIALFRC"/>
<protein>
    <submittedName>
        <fullName evidence="2">Uncharacterized protein</fullName>
    </submittedName>
</protein>
<evidence type="ECO:0000313" key="3">
    <source>
        <dbReference type="Proteomes" id="UP000008493"/>
    </source>
</evidence>
<proteinExistence type="predicted"/>
<dbReference type="GeneID" id="18824624"/>
<dbReference type="HOGENOM" id="CLU_152691_1_0_1"/>
<gene>
    <name evidence="2" type="ORF">AGABI1DRAFT_115185</name>
</gene>
<evidence type="ECO:0000256" key="1">
    <source>
        <dbReference type="SAM" id="MobiDB-lite"/>
    </source>
</evidence>
<evidence type="ECO:0000313" key="2">
    <source>
        <dbReference type="EMBL" id="EKM77637.1"/>
    </source>
</evidence>
<dbReference type="KEGG" id="abp:AGABI1DRAFT115185"/>
<dbReference type="RefSeq" id="XP_007331883.1">
    <property type="nucleotide sequence ID" value="XM_007331821.1"/>
</dbReference>
<dbReference type="EMBL" id="JH971395">
    <property type="protein sequence ID" value="EKM77637.1"/>
    <property type="molecule type" value="Genomic_DNA"/>
</dbReference>
<keyword evidence="3" id="KW-1185">Reference proteome</keyword>
<organism evidence="2 3">
    <name type="scientific">Agaricus bisporus var. burnettii (strain JB137-S8 / ATCC MYA-4627 / FGSC 10392)</name>
    <name type="common">White button mushroom</name>
    <dbReference type="NCBI Taxonomy" id="597362"/>
    <lineage>
        <taxon>Eukaryota</taxon>
        <taxon>Fungi</taxon>
        <taxon>Dikarya</taxon>
        <taxon>Basidiomycota</taxon>
        <taxon>Agaricomycotina</taxon>
        <taxon>Agaricomycetes</taxon>
        <taxon>Agaricomycetidae</taxon>
        <taxon>Agaricales</taxon>
        <taxon>Agaricineae</taxon>
        <taxon>Agaricaceae</taxon>
        <taxon>Agaricus</taxon>
    </lineage>
</organism>
<accession>K5X408</accession>